<sequence length="376" mass="41610">MTSTFRIEISDEVIADLHRRLDATRLPPPLPGAPRSRGVDLAELEELLRYWRQDFDWRAVERRWNAYPQFVTSVDGVDLHYFHIKGPEGSLPLMLVHGWPGSFLEFGAVVDILTARTPADGPTFDLIIPSLPGYGFSGKPTDEGWNVDRVADAFTALLTDELGYDRYFLQGGDWGFRVTTAMAQRNPEHVIGLHLNLALALPPEDGDPAEIAAFTEAANGYAGETGYLGIQETKPMSLGVGQADSPAGLAAWILEKFETWSDSPGGVLHDLDADAVVANIMLYWVTNTAASAMNFYFESAGPEGLDWSRPVQVPVGYARFPREMGVAVAIPDEWLRRRYHLVHLRHHERGGHFAALERPQELAGDVLDFVTTVQAS</sequence>
<dbReference type="SUPFAM" id="SSF53474">
    <property type="entry name" value="alpha/beta-Hydrolases"/>
    <property type="match status" value="1"/>
</dbReference>
<comment type="similarity">
    <text evidence="1">Belongs to the peptidase S33 family.</text>
</comment>
<dbReference type="Gene3D" id="3.40.50.1820">
    <property type="entry name" value="alpha/beta hydrolase"/>
    <property type="match status" value="1"/>
</dbReference>
<comment type="caution">
    <text evidence="6">The sequence shown here is derived from an EMBL/GenBank/DDBJ whole genome shotgun (WGS) entry which is preliminary data.</text>
</comment>
<dbReference type="PANTHER" id="PTHR21661:SF35">
    <property type="entry name" value="EPOXIDE HYDROLASE"/>
    <property type="match status" value="1"/>
</dbReference>
<dbReference type="GO" id="GO:0097176">
    <property type="term" value="P:epoxide metabolic process"/>
    <property type="evidence" value="ECO:0007669"/>
    <property type="project" value="TreeGrafter"/>
</dbReference>
<dbReference type="InterPro" id="IPR016292">
    <property type="entry name" value="Epoxide_hydrolase"/>
</dbReference>
<keyword evidence="3 6" id="KW-0378">Hydrolase</keyword>
<dbReference type="OrthoDB" id="4654311at2"/>
<dbReference type="EMBL" id="QXEC01000026">
    <property type="protein sequence ID" value="RIV34576.1"/>
    <property type="molecule type" value="Genomic_DNA"/>
</dbReference>
<dbReference type="InterPro" id="IPR029058">
    <property type="entry name" value="AB_hydrolase_fold"/>
</dbReference>
<dbReference type="PIRSF" id="PIRSF001112">
    <property type="entry name" value="Epoxide_hydrolase"/>
    <property type="match status" value="1"/>
</dbReference>
<evidence type="ECO:0000259" key="5">
    <source>
        <dbReference type="Pfam" id="PF06441"/>
    </source>
</evidence>
<dbReference type="RefSeq" id="WP_119579109.1">
    <property type="nucleotide sequence ID" value="NZ_QXEC01000026.1"/>
</dbReference>
<name>A0A418MQ20_9ACTN</name>
<dbReference type="InterPro" id="IPR000639">
    <property type="entry name" value="Epox_hydrolase-like"/>
</dbReference>
<keyword evidence="2" id="KW-0058">Aromatic hydrocarbons catabolism</keyword>
<dbReference type="GO" id="GO:0004301">
    <property type="term" value="F:epoxide hydrolase activity"/>
    <property type="evidence" value="ECO:0007669"/>
    <property type="project" value="TreeGrafter"/>
</dbReference>
<evidence type="ECO:0000313" key="6">
    <source>
        <dbReference type="EMBL" id="RIV34576.1"/>
    </source>
</evidence>
<dbReference type="PRINTS" id="PR00412">
    <property type="entry name" value="EPOXHYDRLASE"/>
</dbReference>
<dbReference type="AlphaFoldDB" id="A0A418MQ20"/>
<evidence type="ECO:0000256" key="1">
    <source>
        <dbReference type="ARBA" id="ARBA00010088"/>
    </source>
</evidence>
<reference evidence="6 7" key="1">
    <citation type="submission" date="2018-08" db="EMBL/GenBank/DDBJ databases">
        <title>Jishengella sp. nov., isolated from a root of Azadirachta indica A. Juss. var. siamensis Valenton.</title>
        <authorList>
            <person name="Kuncharoen N."/>
            <person name="Tanasupawat S."/>
            <person name="Kudo T."/>
            <person name="Ohkuma M."/>
        </authorList>
    </citation>
    <scope>NUCLEOTIDE SEQUENCE [LARGE SCALE GENOMIC DNA]</scope>
    <source>
        <strain evidence="6 7">AZ1-13</strain>
    </source>
</reference>
<evidence type="ECO:0000313" key="7">
    <source>
        <dbReference type="Proteomes" id="UP000283832"/>
    </source>
</evidence>
<gene>
    <name evidence="6" type="ORF">D2L64_21960</name>
</gene>
<dbReference type="Pfam" id="PF06441">
    <property type="entry name" value="EHN"/>
    <property type="match status" value="1"/>
</dbReference>
<accession>A0A418MQ20</accession>
<organism evidence="6 7">
    <name type="scientific">Micromonospora radicis</name>
    <dbReference type="NCBI Taxonomy" id="1894971"/>
    <lineage>
        <taxon>Bacteria</taxon>
        <taxon>Bacillati</taxon>
        <taxon>Actinomycetota</taxon>
        <taxon>Actinomycetes</taxon>
        <taxon>Micromonosporales</taxon>
        <taxon>Micromonosporaceae</taxon>
        <taxon>Micromonospora</taxon>
    </lineage>
</organism>
<evidence type="ECO:0000256" key="4">
    <source>
        <dbReference type="PIRSR" id="PIRSR001112-1"/>
    </source>
</evidence>
<dbReference type="InterPro" id="IPR010497">
    <property type="entry name" value="Epoxide_hydro_N"/>
</dbReference>
<feature type="active site" description="Proton acceptor" evidence="4">
    <location>
        <position position="352"/>
    </location>
</feature>
<feature type="active site" description="Nucleophile" evidence="4">
    <location>
        <position position="173"/>
    </location>
</feature>
<dbReference type="PANTHER" id="PTHR21661">
    <property type="entry name" value="EPOXIDE HYDROLASE 1-RELATED"/>
    <property type="match status" value="1"/>
</dbReference>
<protein>
    <submittedName>
        <fullName evidence="6">Epoxide hydrolase</fullName>
    </submittedName>
</protein>
<evidence type="ECO:0000256" key="3">
    <source>
        <dbReference type="ARBA" id="ARBA00022801"/>
    </source>
</evidence>
<proteinExistence type="inferred from homology"/>
<feature type="active site" description="Proton donor" evidence="4">
    <location>
        <position position="296"/>
    </location>
</feature>
<feature type="domain" description="Epoxide hydrolase N-terminal" evidence="5">
    <location>
        <begin position="4"/>
        <end position="106"/>
    </location>
</feature>
<keyword evidence="7" id="KW-1185">Reference proteome</keyword>
<evidence type="ECO:0000256" key="2">
    <source>
        <dbReference type="ARBA" id="ARBA00022797"/>
    </source>
</evidence>
<dbReference type="Proteomes" id="UP000283832">
    <property type="component" value="Unassembled WGS sequence"/>
</dbReference>